<evidence type="ECO:0000256" key="1">
    <source>
        <dbReference type="SAM" id="MobiDB-lite"/>
    </source>
</evidence>
<dbReference type="AlphaFoldDB" id="A0A059JF98"/>
<feature type="region of interest" description="Disordered" evidence="1">
    <location>
        <begin position="1"/>
        <end position="56"/>
    </location>
</feature>
<feature type="region of interest" description="Disordered" evidence="1">
    <location>
        <begin position="124"/>
        <end position="144"/>
    </location>
</feature>
<evidence type="ECO:0000313" key="2">
    <source>
        <dbReference type="EMBL" id="KDB26137.1"/>
    </source>
</evidence>
<organism evidence="2 3">
    <name type="scientific">Trichophyton interdigitale (strain MR816)</name>
    <dbReference type="NCBI Taxonomy" id="1215338"/>
    <lineage>
        <taxon>Eukaryota</taxon>
        <taxon>Fungi</taxon>
        <taxon>Dikarya</taxon>
        <taxon>Ascomycota</taxon>
        <taxon>Pezizomycotina</taxon>
        <taxon>Eurotiomycetes</taxon>
        <taxon>Eurotiomycetidae</taxon>
        <taxon>Onygenales</taxon>
        <taxon>Arthrodermataceae</taxon>
        <taxon>Trichophyton</taxon>
    </lineage>
</organism>
<sequence>MSRLSWGRHSTTSTSTSTTTTTSSTATTTATIATTATTFTRRDGDGGTASASPGLERLAGRRSRLLAAVVEVPAALQFSTRRHGSPARQQETQRMQDLISSGSEMQRRPITSLHDVAGACLRAGETKQQLKARGYSSSRSTEAA</sequence>
<feature type="compositionally biased region" description="Low complexity" evidence="1">
    <location>
        <begin position="10"/>
        <end position="39"/>
    </location>
</feature>
<name>A0A059JF98_TRIIM</name>
<proteinExistence type="predicted"/>
<keyword evidence="3" id="KW-1185">Reference proteome</keyword>
<dbReference type="HOGENOM" id="CLU_1797825_0_0_1"/>
<gene>
    <name evidence="2" type="ORF">H109_02053</name>
</gene>
<evidence type="ECO:0000313" key="3">
    <source>
        <dbReference type="Proteomes" id="UP000024533"/>
    </source>
</evidence>
<dbReference type="Proteomes" id="UP000024533">
    <property type="component" value="Unassembled WGS sequence"/>
</dbReference>
<feature type="compositionally biased region" description="Polar residues" evidence="1">
    <location>
        <begin position="135"/>
        <end position="144"/>
    </location>
</feature>
<dbReference type="EMBL" id="AOKY01000158">
    <property type="protein sequence ID" value="KDB26137.1"/>
    <property type="molecule type" value="Genomic_DNA"/>
</dbReference>
<protein>
    <submittedName>
        <fullName evidence="2">Uncharacterized protein</fullName>
    </submittedName>
</protein>
<reference evidence="2 3" key="1">
    <citation type="submission" date="2014-02" db="EMBL/GenBank/DDBJ databases">
        <title>The Genome Sequence of Trichophyton interdigitale MR816.</title>
        <authorList>
            <consortium name="The Broad Institute Genomics Platform"/>
            <person name="Cuomo C.A."/>
            <person name="White T.C."/>
            <person name="Graser Y."/>
            <person name="Martinez-Rossi N."/>
            <person name="Heitman J."/>
            <person name="Young S.K."/>
            <person name="Zeng Q."/>
            <person name="Gargeya S."/>
            <person name="Abouelleil A."/>
            <person name="Alvarado L."/>
            <person name="Chapman S.B."/>
            <person name="Gainer-Dewar J."/>
            <person name="Goldberg J."/>
            <person name="Griggs A."/>
            <person name="Gujja S."/>
            <person name="Hansen M."/>
            <person name="Howarth C."/>
            <person name="Imamovic A."/>
            <person name="Larimer J."/>
            <person name="Martinez D."/>
            <person name="Murphy C."/>
            <person name="Pearson M.D."/>
            <person name="Persinoti G."/>
            <person name="Poon T."/>
            <person name="Priest M."/>
            <person name="Roberts A.D."/>
            <person name="Saif S."/>
            <person name="Shea T.D."/>
            <person name="Sykes S.N."/>
            <person name="Wortman J."/>
            <person name="Nusbaum C."/>
            <person name="Birren B."/>
        </authorList>
    </citation>
    <scope>NUCLEOTIDE SEQUENCE [LARGE SCALE GENOMIC DNA]</scope>
    <source>
        <strain evidence="2 3">MR816</strain>
    </source>
</reference>
<accession>A0A059JF98</accession>
<feature type="region of interest" description="Disordered" evidence="1">
    <location>
        <begin position="79"/>
        <end position="108"/>
    </location>
</feature>
<comment type="caution">
    <text evidence="2">The sequence shown here is derived from an EMBL/GenBank/DDBJ whole genome shotgun (WGS) entry which is preliminary data.</text>
</comment>
<feature type="compositionally biased region" description="Polar residues" evidence="1">
    <location>
        <begin position="87"/>
        <end position="104"/>
    </location>
</feature>